<proteinExistence type="predicted"/>
<comment type="caution">
    <text evidence="1">The sequence shown here is derived from an EMBL/GenBank/DDBJ whole genome shotgun (WGS) entry which is preliminary data.</text>
</comment>
<sequence length="48" mass="5092">MVGYLNDFGFGVGLEAGLNHESVYEGARQDAQIVGGSDEGELRHPVEA</sequence>
<evidence type="ECO:0000313" key="1">
    <source>
        <dbReference type="EMBL" id="MPN27860.1"/>
    </source>
</evidence>
<name>A0A645GNU0_9ZZZZ</name>
<dbReference type="EMBL" id="VSSQ01077896">
    <property type="protein sequence ID" value="MPN27860.1"/>
    <property type="molecule type" value="Genomic_DNA"/>
</dbReference>
<accession>A0A645GNU0</accession>
<reference evidence="1" key="1">
    <citation type="submission" date="2019-08" db="EMBL/GenBank/DDBJ databases">
        <authorList>
            <person name="Kucharzyk K."/>
            <person name="Murdoch R.W."/>
            <person name="Higgins S."/>
            <person name="Loffler F."/>
        </authorList>
    </citation>
    <scope>NUCLEOTIDE SEQUENCE</scope>
</reference>
<dbReference type="AlphaFoldDB" id="A0A645GNU0"/>
<organism evidence="1">
    <name type="scientific">bioreactor metagenome</name>
    <dbReference type="NCBI Taxonomy" id="1076179"/>
    <lineage>
        <taxon>unclassified sequences</taxon>
        <taxon>metagenomes</taxon>
        <taxon>ecological metagenomes</taxon>
    </lineage>
</organism>
<gene>
    <name evidence="1" type="ORF">SDC9_175294</name>
</gene>
<protein>
    <submittedName>
        <fullName evidence="1">Uncharacterized protein</fullName>
    </submittedName>
</protein>